<dbReference type="OrthoDB" id="647456at2"/>
<dbReference type="InterPro" id="IPR025345">
    <property type="entry name" value="DUF4249"/>
</dbReference>
<proteinExistence type="predicted"/>
<gene>
    <name evidence="1" type="ORF">ESA94_18655</name>
</gene>
<protein>
    <submittedName>
        <fullName evidence="1">DUF4249 domain-containing protein</fullName>
    </submittedName>
</protein>
<organism evidence="1 2">
    <name type="scientific">Lacibacter luteus</name>
    <dbReference type="NCBI Taxonomy" id="2508719"/>
    <lineage>
        <taxon>Bacteria</taxon>
        <taxon>Pseudomonadati</taxon>
        <taxon>Bacteroidota</taxon>
        <taxon>Chitinophagia</taxon>
        <taxon>Chitinophagales</taxon>
        <taxon>Chitinophagaceae</taxon>
        <taxon>Lacibacter</taxon>
    </lineage>
</organism>
<evidence type="ECO:0000313" key="2">
    <source>
        <dbReference type="Proteomes" id="UP000290204"/>
    </source>
</evidence>
<dbReference type="AlphaFoldDB" id="A0A4V1M731"/>
<comment type="caution">
    <text evidence="1">The sequence shown here is derived from an EMBL/GenBank/DDBJ whole genome shotgun (WGS) entry which is preliminary data.</text>
</comment>
<dbReference type="Proteomes" id="UP000290204">
    <property type="component" value="Unassembled WGS sequence"/>
</dbReference>
<dbReference type="PROSITE" id="PS51257">
    <property type="entry name" value="PROKAR_LIPOPROTEIN"/>
    <property type="match status" value="1"/>
</dbReference>
<name>A0A4V1M731_9BACT</name>
<reference evidence="1 2" key="1">
    <citation type="submission" date="2019-01" db="EMBL/GenBank/DDBJ databases">
        <title>Lacibacter sp. strain TTM-7.</title>
        <authorList>
            <person name="Chen W.-M."/>
        </authorList>
    </citation>
    <scope>NUCLEOTIDE SEQUENCE [LARGE SCALE GENOMIC DNA]</scope>
    <source>
        <strain evidence="1 2">TTM-7</strain>
    </source>
</reference>
<dbReference type="EMBL" id="SDHW01000007">
    <property type="protein sequence ID" value="RXK58035.1"/>
    <property type="molecule type" value="Genomic_DNA"/>
</dbReference>
<keyword evidence="2" id="KW-1185">Reference proteome</keyword>
<sequence length="295" mass="32977">MKYISTVVLLFVLIGCEKKVEFDLKETMPLLTVDASIESGQGPTVVLTKSLNYFSKVSAEVLANTIIKDAEVYLSTGNNTHQLRRYDVVLPGTTIPFSYYSSDTANASTIIRGEEGKSYQLRIVWQGKEYKSTTTIPAARKYIDSLWWVKAPNTPDTSTKVVVRARVIDPQPFGDYARYFTSVNNGTFLPGFNSVFDDAFVNGTTYTVDVDKGVDRNADLDFEEYGFFRKGDKVTVKFSSIDKATFDFWRTVEYSYQSIGNPFSTPTKIIGNIGNGALGYFGGYSSRYTTVNIPR</sequence>
<evidence type="ECO:0000313" key="1">
    <source>
        <dbReference type="EMBL" id="RXK58035.1"/>
    </source>
</evidence>
<accession>A0A4V1M731</accession>
<dbReference type="Pfam" id="PF14054">
    <property type="entry name" value="DUF4249"/>
    <property type="match status" value="1"/>
</dbReference>
<dbReference type="RefSeq" id="WP_129132465.1">
    <property type="nucleotide sequence ID" value="NZ_SDHW01000007.1"/>
</dbReference>